<gene>
    <name evidence="1" type="ORF">G6O67_003720</name>
</gene>
<organism evidence="1 2">
    <name type="scientific">Ophiocordyceps sinensis</name>
    <dbReference type="NCBI Taxonomy" id="72228"/>
    <lineage>
        <taxon>Eukaryota</taxon>
        <taxon>Fungi</taxon>
        <taxon>Dikarya</taxon>
        <taxon>Ascomycota</taxon>
        <taxon>Pezizomycotina</taxon>
        <taxon>Sordariomycetes</taxon>
        <taxon>Hypocreomycetidae</taxon>
        <taxon>Hypocreales</taxon>
        <taxon>Ophiocordycipitaceae</taxon>
        <taxon>Ophiocordyceps</taxon>
    </lineage>
</organism>
<protein>
    <submittedName>
        <fullName evidence="1">Uncharacterized protein</fullName>
    </submittedName>
</protein>
<comment type="caution">
    <text evidence="1">The sequence shown here is derived from an EMBL/GenBank/DDBJ whole genome shotgun (WGS) entry which is preliminary data.</text>
</comment>
<reference evidence="1 2" key="1">
    <citation type="journal article" date="2020" name="Genome Biol. Evol.">
        <title>A new high-quality draft genome assembly of the Chinese cordyceps Ophiocordyceps sinensis.</title>
        <authorList>
            <person name="Shu R."/>
            <person name="Zhang J."/>
            <person name="Meng Q."/>
            <person name="Zhang H."/>
            <person name="Zhou G."/>
            <person name="Li M."/>
            <person name="Wu P."/>
            <person name="Zhao Y."/>
            <person name="Chen C."/>
            <person name="Qin Q."/>
        </authorList>
    </citation>
    <scope>NUCLEOTIDE SEQUENCE [LARGE SCALE GENOMIC DNA]</scope>
    <source>
        <strain evidence="1 2">IOZ07</strain>
    </source>
</reference>
<sequence length="68" mass="7308">MAFALASAALRVTRLNSSRDCMTPRIPAPLPLSLARQPSCHTTPGVSFRKLSHRVVCSQDVFLDASPG</sequence>
<name>A0A8H4V6J6_9HYPO</name>
<evidence type="ECO:0000313" key="2">
    <source>
        <dbReference type="Proteomes" id="UP000557566"/>
    </source>
</evidence>
<dbReference type="AlphaFoldDB" id="A0A8H4V6J6"/>
<dbReference type="OrthoDB" id="1939479at2759"/>
<dbReference type="Proteomes" id="UP000557566">
    <property type="component" value="Unassembled WGS sequence"/>
</dbReference>
<accession>A0A8H4V6J6</accession>
<dbReference type="EMBL" id="JAAVMX010000004">
    <property type="protein sequence ID" value="KAF4509556.1"/>
    <property type="molecule type" value="Genomic_DNA"/>
</dbReference>
<evidence type="ECO:0000313" key="1">
    <source>
        <dbReference type="EMBL" id="KAF4509556.1"/>
    </source>
</evidence>
<keyword evidence="2" id="KW-1185">Reference proteome</keyword>
<proteinExistence type="predicted"/>